<proteinExistence type="predicted"/>
<evidence type="ECO:0000313" key="1">
    <source>
        <dbReference type="EMBL" id="CAJ0566365.1"/>
    </source>
</evidence>
<dbReference type="EMBL" id="CATQJA010001223">
    <property type="protein sequence ID" value="CAJ0566365.1"/>
    <property type="molecule type" value="Genomic_DNA"/>
</dbReference>
<name>A0AA36FT98_9BILA</name>
<keyword evidence="2" id="KW-1185">Reference proteome</keyword>
<accession>A0AA36FT98</accession>
<reference evidence="1" key="1">
    <citation type="submission" date="2023-06" db="EMBL/GenBank/DDBJ databases">
        <authorList>
            <person name="Delattre M."/>
        </authorList>
    </citation>
    <scope>NUCLEOTIDE SEQUENCE</scope>
    <source>
        <strain evidence="1">AF72</strain>
    </source>
</reference>
<organism evidence="1 2">
    <name type="scientific">Mesorhabditis spiculigera</name>
    <dbReference type="NCBI Taxonomy" id="96644"/>
    <lineage>
        <taxon>Eukaryota</taxon>
        <taxon>Metazoa</taxon>
        <taxon>Ecdysozoa</taxon>
        <taxon>Nematoda</taxon>
        <taxon>Chromadorea</taxon>
        <taxon>Rhabditida</taxon>
        <taxon>Rhabditina</taxon>
        <taxon>Rhabditomorpha</taxon>
        <taxon>Rhabditoidea</taxon>
        <taxon>Rhabditidae</taxon>
        <taxon>Mesorhabditinae</taxon>
        <taxon>Mesorhabditis</taxon>
    </lineage>
</organism>
<gene>
    <name evidence="1" type="ORF">MSPICULIGERA_LOCUS4971</name>
</gene>
<evidence type="ECO:0000313" key="2">
    <source>
        <dbReference type="Proteomes" id="UP001177023"/>
    </source>
</evidence>
<dbReference type="AlphaFoldDB" id="A0AA36FT98"/>
<comment type="caution">
    <text evidence="1">The sequence shown here is derived from an EMBL/GenBank/DDBJ whole genome shotgun (WGS) entry which is preliminary data.</text>
</comment>
<feature type="non-terminal residue" evidence="1">
    <location>
        <position position="1"/>
    </location>
</feature>
<dbReference type="Proteomes" id="UP001177023">
    <property type="component" value="Unassembled WGS sequence"/>
</dbReference>
<sequence>MLKYCLALAILFLAVISADDEEKPSSLSQMGGNPKDWDKMIGKMERQRMAYAEQCNGAPDRLKKQCFLLVSLLGQLIQKVKQFKDVTERFESLKLQ</sequence>
<protein>
    <submittedName>
        <fullName evidence="1">Uncharacterized protein</fullName>
    </submittedName>
</protein>